<feature type="chain" id="PRO_5011965085" description="DUF2780 domain-containing protein" evidence="1">
    <location>
        <begin position="32"/>
        <end position="170"/>
    </location>
</feature>
<accession>A0A1X7AL84</accession>
<organism evidence="2 3">
    <name type="scientific">Parendozoicomonas haliclonae</name>
    <dbReference type="NCBI Taxonomy" id="1960125"/>
    <lineage>
        <taxon>Bacteria</taxon>
        <taxon>Pseudomonadati</taxon>
        <taxon>Pseudomonadota</taxon>
        <taxon>Gammaproteobacteria</taxon>
        <taxon>Oceanospirillales</taxon>
        <taxon>Endozoicomonadaceae</taxon>
        <taxon>Parendozoicomonas</taxon>
    </lineage>
</organism>
<dbReference type="Proteomes" id="UP000196573">
    <property type="component" value="Unassembled WGS sequence"/>
</dbReference>
<proteinExistence type="predicted"/>
<name>A0A1X7AL84_9GAMM</name>
<evidence type="ECO:0000313" key="3">
    <source>
        <dbReference type="Proteomes" id="UP000196573"/>
    </source>
</evidence>
<evidence type="ECO:0000256" key="1">
    <source>
        <dbReference type="SAM" id="SignalP"/>
    </source>
</evidence>
<sequence>MSLRSLPFRTLRLAGALLLSTSLMLSGPVAAEEQPPVLMPEIMEQLNISKEQANASMTALLAFAKEQMDAGHFDKLVAAMPETMALVQSLPEKAEESGFSLSKLTGGASELLSQLQEQGLNAEKMQQFVDMIVQYVKENDAEIAQTLKETIPTNVEDAKSAVLKFLQEQE</sequence>
<keyword evidence="1" id="KW-0732">Signal</keyword>
<dbReference type="AlphaFoldDB" id="A0A1X7AL84"/>
<keyword evidence="3" id="KW-1185">Reference proteome</keyword>
<evidence type="ECO:0000313" key="2">
    <source>
        <dbReference type="EMBL" id="SMA48222.1"/>
    </source>
</evidence>
<dbReference type="RefSeq" id="WP_087110656.1">
    <property type="nucleotide sequence ID" value="NZ_CBCSCN010000006.1"/>
</dbReference>
<dbReference type="Pfam" id="PF11075">
    <property type="entry name" value="DUF2780"/>
    <property type="match status" value="1"/>
</dbReference>
<evidence type="ECO:0008006" key="4">
    <source>
        <dbReference type="Google" id="ProtNLM"/>
    </source>
</evidence>
<feature type="signal peptide" evidence="1">
    <location>
        <begin position="1"/>
        <end position="31"/>
    </location>
</feature>
<gene>
    <name evidence="2" type="ORF">EHSB41UT_02654</name>
</gene>
<dbReference type="InterPro" id="IPR021302">
    <property type="entry name" value="DUF2780_VcgC/VcgE"/>
</dbReference>
<dbReference type="EMBL" id="FWPT01000006">
    <property type="protein sequence ID" value="SMA48222.1"/>
    <property type="molecule type" value="Genomic_DNA"/>
</dbReference>
<reference evidence="2 3" key="1">
    <citation type="submission" date="2017-03" db="EMBL/GenBank/DDBJ databases">
        <authorList>
            <person name="Afonso C.L."/>
            <person name="Miller P.J."/>
            <person name="Scott M.A."/>
            <person name="Spackman E."/>
            <person name="Goraichik I."/>
            <person name="Dimitrov K.M."/>
            <person name="Suarez D.L."/>
            <person name="Swayne D.E."/>
        </authorList>
    </citation>
    <scope>NUCLEOTIDE SEQUENCE [LARGE SCALE GENOMIC DNA]</scope>
    <source>
        <strain evidence="2">SB41UT1</strain>
    </source>
</reference>
<protein>
    <recommendedName>
        <fullName evidence="4">DUF2780 domain-containing protein</fullName>
    </recommendedName>
</protein>